<comment type="catalytic activity">
    <reaction evidence="11">
        <text>11beta,17beta-dihydroxyandrost-4-ene-3-one + NAD(+) = 17beta-hydroxyandrost-4-ene-3,11-dione + NADH + H(+)</text>
        <dbReference type="Rhea" id="RHEA:69368"/>
        <dbReference type="ChEBI" id="CHEBI:15378"/>
        <dbReference type="ChEBI" id="CHEBI:34133"/>
        <dbReference type="ChEBI" id="CHEBI:57540"/>
        <dbReference type="ChEBI" id="CHEBI:57945"/>
        <dbReference type="ChEBI" id="CHEBI:81481"/>
    </reaction>
    <physiologicalReaction direction="left-to-right" evidence="11">
        <dbReference type="Rhea" id="RHEA:69369"/>
    </physiologicalReaction>
</comment>
<evidence type="ECO:0000256" key="6">
    <source>
        <dbReference type="ARBA" id="ARBA00040320"/>
    </source>
</evidence>
<evidence type="ECO:0000256" key="10">
    <source>
        <dbReference type="ARBA" id="ARBA00047817"/>
    </source>
</evidence>
<dbReference type="Proteomes" id="UP000007635">
    <property type="component" value="Chromosome II"/>
</dbReference>
<evidence type="ECO:0000256" key="8">
    <source>
        <dbReference type="ARBA" id="ARBA00042028"/>
    </source>
</evidence>
<comment type="pathway">
    <text evidence="1">Steroid metabolism.</text>
</comment>
<keyword evidence="14" id="KW-1133">Transmembrane helix</keyword>
<comment type="catalytic activity">
    <reaction evidence="9">
        <text>11beta-hydroxyandrost-4-ene-3,17-dione + NAD(+) = androst-4-ene-3,11,17-trione + NADH + H(+)</text>
        <dbReference type="Rhea" id="RHEA:69408"/>
        <dbReference type="ChEBI" id="CHEBI:2495"/>
        <dbReference type="ChEBI" id="CHEBI:15378"/>
        <dbReference type="ChEBI" id="CHEBI:27967"/>
        <dbReference type="ChEBI" id="CHEBI:57540"/>
        <dbReference type="ChEBI" id="CHEBI:57945"/>
    </reaction>
    <physiologicalReaction direction="left-to-right" evidence="9">
        <dbReference type="Rhea" id="RHEA:69409"/>
    </physiologicalReaction>
</comment>
<dbReference type="CDD" id="cd09805">
    <property type="entry name" value="type2_17beta_HSD-like_SDR_c"/>
    <property type="match status" value="1"/>
</dbReference>
<dbReference type="PROSITE" id="PS00061">
    <property type="entry name" value="ADH_SHORT"/>
    <property type="match status" value="1"/>
</dbReference>
<evidence type="ECO:0000256" key="1">
    <source>
        <dbReference type="ARBA" id="ARBA00004854"/>
    </source>
</evidence>
<dbReference type="InParanoid" id="G3PZU8"/>
<proteinExistence type="inferred from homology"/>
<accession>G3PZU8</accession>
<evidence type="ECO:0000256" key="2">
    <source>
        <dbReference type="ARBA" id="ARBA00006484"/>
    </source>
</evidence>
<dbReference type="SUPFAM" id="SSF51735">
    <property type="entry name" value="NAD(P)-binding Rossmann-fold domains"/>
    <property type="match status" value="1"/>
</dbReference>
<keyword evidence="4" id="KW-0443">Lipid metabolism</keyword>
<dbReference type="Pfam" id="PF00106">
    <property type="entry name" value="adh_short"/>
    <property type="match status" value="1"/>
</dbReference>
<feature type="transmembrane region" description="Helical" evidence="14">
    <location>
        <begin position="7"/>
        <end position="24"/>
    </location>
</feature>
<evidence type="ECO:0000256" key="11">
    <source>
        <dbReference type="ARBA" id="ARBA00048218"/>
    </source>
</evidence>
<evidence type="ECO:0000313" key="15">
    <source>
        <dbReference type="Ensembl" id="ENSGACP00000023138.2"/>
    </source>
</evidence>
<dbReference type="PANTHER" id="PTHR43313:SF2">
    <property type="entry name" value="11-BETA-HYDROXYSTEROID DEHYDROGENASE TYPE 2"/>
    <property type="match status" value="1"/>
</dbReference>
<dbReference type="InterPro" id="IPR002347">
    <property type="entry name" value="SDR_fam"/>
</dbReference>
<reference evidence="15" key="3">
    <citation type="submission" date="2025-09" db="UniProtKB">
        <authorList>
            <consortium name="Ensembl"/>
        </authorList>
    </citation>
    <scope>IDENTIFICATION</scope>
</reference>
<evidence type="ECO:0000256" key="3">
    <source>
        <dbReference type="ARBA" id="ARBA00023002"/>
    </source>
</evidence>
<keyword evidence="16" id="KW-1185">Reference proteome</keyword>
<dbReference type="Ensembl" id="ENSGACT00000023182.2">
    <property type="protein sequence ID" value="ENSGACP00000023138.2"/>
    <property type="gene ID" value="ENSGACG00000017514.2"/>
</dbReference>
<keyword evidence="3" id="KW-0560">Oxidoreductase</keyword>
<evidence type="ECO:0000256" key="13">
    <source>
        <dbReference type="RuleBase" id="RU000363"/>
    </source>
</evidence>
<name>G3PZU8_GASAC</name>
<evidence type="ECO:0000256" key="9">
    <source>
        <dbReference type="ARBA" id="ARBA00047650"/>
    </source>
</evidence>
<dbReference type="GO" id="GO:0033555">
    <property type="term" value="P:multicellular organismal response to stress"/>
    <property type="evidence" value="ECO:0007669"/>
    <property type="project" value="Ensembl"/>
</dbReference>
<dbReference type="GO" id="GO:0070523">
    <property type="term" value="F:11-beta-hydroxysteroid dehydrogenase (NAD+) activity"/>
    <property type="evidence" value="ECO:0007669"/>
    <property type="project" value="Ensembl"/>
</dbReference>
<keyword evidence="14" id="KW-0812">Transmembrane</keyword>
<sequence length="418" mass="45551">MMDDYTFPSWIYLGVLAVFVGGAMKRLLASHLGPAPPLVAWLGATVLAERLWSFCLPAALLLALLGLACCLYSAARTGLARPGAALPARGKAVLVTGRRRPRPLCLGCDSGFGTATAKHLDNLGFEVFATVLDLSGEGARELERSCSPRLTLLQVDITQQQQVHQALLDTKAKVGLKGLWGLVNNAGVCVNFGDIELSLMSNFRGCMEVNFFGTLSITKSFLPLLRQAKGRIITISSPAGDQPFPCLAAYGASKAALNLLVNTLRHELEPWGVKVCTILPSSFKTGQSSNHAYWEQQHKQLLRTLPPALLEEYGEDYLTETKELFHLYASQANTDLSPVTDTIARALLAPRPRARYFAGPGVGLMYFIHSYCPLSLSSRFLQKLFLKKRLAPRALRDPPGFDPDLGLGLNNNNNNNNK</sequence>
<comment type="catalytic activity">
    <reaction evidence="12">
        <text>corticosterone + NAD(+) = 11-dehydrocorticosterone + NADH + H(+)</text>
        <dbReference type="Rhea" id="RHEA:42204"/>
        <dbReference type="ChEBI" id="CHEBI:15378"/>
        <dbReference type="ChEBI" id="CHEBI:16827"/>
        <dbReference type="ChEBI" id="CHEBI:57540"/>
        <dbReference type="ChEBI" id="CHEBI:57945"/>
        <dbReference type="ChEBI" id="CHEBI:78600"/>
    </reaction>
    <physiologicalReaction direction="left-to-right" evidence="12">
        <dbReference type="Rhea" id="RHEA:42205"/>
    </physiologicalReaction>
</comment>
<protein>
    <recommendedName>
        <fullName evidence="6">11-beta-hydroxysteroid dehydrogenase type 2</fullName>
    </recommendedName>
    <alternativeName>
        <fullName evidence="7">Corticosteroid 11-beta-dehydrogenase isozyme 2</fullName>
    </alternativeName>
    <alternativeName>
        <fullName evidence="8">NAD-dependent 11-beta-hydroxysteroid dehydrogenase</fullName>
    </alternativeName>
</protein>
<organism evidence="15 16">
    <name type="scientific">Gasterosteus aculeatus aculeatus</name>
    <name type="common">three-spined stickleback</name>
    <dbReference type="NCBI Taxonomy" id="481459"/>
    <lineage>
        <taxon>Eukaryota</taxon>
        <taxon>Metazoa</taxon>
        <taxon>Chordata</taxon>
        <taxon>Craniata</taxon>
        <taxon>Vertebrata</taxon>
        <taxon>Euteleostomi</taxon>
        <taxon>Actinopterygii</taxon>
        <taxon>Neopterygii</taxon>
        <taxon>Teleostei</taxon>
        <taxon>Neoteleostei</taxon>
        <taxon>Acanthomorphata</taxon>
        <taxon>Eupercaria</taxon>
        <taxon>Perciformes</taxon>
        <taxon>Cottioidei</taxon>
        <taxon>Gasterosteales</taxon>
        <taxon>Gasterosteidae</taxon>
        <taxon>Gasterosteus</taxon>
    </lineage>
</organism>
<dbReference type="Gene3D" id="3.40.50.720">
    <property type="entry name" value="NAD(P)-binding Rossmann-like Domain"/>
    <property type="match status" value="1"/>
</dbReference>
<dbReference type="OMA" id="GMGLMYF"/>
<evidence type="ECO:0000256" key="7">
    <source>
        <dbReference type="ARBA" id="ARBA00041540"/>
    </source>
</evidence>
<dbReference type="PRINTS" id="PR00081">
    <property type="entry name" value="GDHRDH"/>
</dbReference>
<keyword evidence="5" id="KW-0753">Steroid metabolism</keyword>
<reference evidence="15 16" key="1">
    <citation type="journal article" date="2021" name="G3 (Bethesda)">
        <title>Improved contiguity of the threespine stickleback genome using long-read sequencing.</title>
        <authorList>
            <person name="Nath S."/>
            <person name="Shaw D.E."/>
            <person name="White M.A."/>
        </authorList>
    </citation>
    <scope>NUCLEOTIDE SEQUENCE [LARGE SCALE GENOMIC DNA]</scope>
    <source>
        <strain evidence="15 16">Lake Benthic</strain>
    </source>
</reference>
<dbReference type="Bgee" id="ENSGACG00000017514">
    <property type="expression patterns" value="Expressed in liver and 7 other cell types or tissues"/>
</dbReference>
<dbReference type="PRINTS" id="PR00080">
    <property type="entry name" value="SDRFAMILY"/>
</dbReference>
<comment type="similarity">
    <text evidence="2 13">Belongs to the short-chain dehydrogenases/reductases (SDR) family.</text>
</comment>
<evidence type="ECO:0000256" key="12">
    <source>
        <dbReference type="ARBA" id="ARBA00048774"/>
    </source>
</evidence>
<dbReference type="STRING" id="69293.ENSGACP00000023138"/>
<keyword evidence="14" id="KW-0472">Membrane</keyword>
<evidence type="ECO:0000313" key="16">
    <source>
        <dbReference type="Proteomes" id="UP000007635"/>
    </source>
</evidence>
<evidence type="ECO:0000256" key="14">
    <source>
        <dbReference type="SAM" id="Phobius"/>
    </source>
</evidence>
<dbReference type="eggNOG" id="KOG1610">
    <property type="taxonomic scope" value="Eukaryota"/>
</dbReference>
<dbReference type="InterPro" id="IPR020904">
    <property type="entry name" value="Sc_DH/Rdtase_CS"/>
</dbReference>
<feature type="transmembrane region" description="Helical" evidence="14">
    <location>
        <begin position="51"/>
        <end position="72"/>
    </location>
</feature>
<dbReference type="AlphaFoldDB" id="G3PZU8"/>
<dbReference type="GO" id="GO:0034650">
    <property type="term" value="P:cortisol metabolic process"/>
    <property type="evidence" value="ECO:0007669"/>
    <property type="project" value="Ensembl"/>
</dbReference>
<evidence type="ECO:0000256" key="4">
    <source>
        <dbReference type="ARBA" id="ARBA00023098"/>
    </source>
</evidence>
<reference evidence="15" key="2">
    <citation type="submission" date="2025-08" db="UniProtKB">
        <authorList>
            <consortium name="Ensembl"/>
        </authorList>
    </citation>
    <scope>IDENTIFICATION</scope>
</reference>
<comment type="catalytic activity">
    <reaction evidence="10">
        <text>an 11beta-hydroxysteroid + NAD(+) = an 11-oxosteroid + NADH + H(+)</text>
        <dbReference type="Rhea" id="RHEA:53116"/>
        <dbReference type="ChEBI" id="CHEBI:15378"/>
        <dbReference type="ChEBI" id="CHEBI:35346"/>
        <dbReference type="ChEBI" id="CHEBI:47787"/>
        <dbReference type="ChEBI" id="CHEBI:57540"/>
        <dbReference type="ChEBI" id="CHEBI:57945"/>
    </reaction>
    <physiologicalReaction direction="left-to-right" evidence="10">
        <dbReference type="Rhea" id="RHEA:53117"/>
    </physiologicalReaction>
</comment>
<dbReference type="PANTHER" id="PTHR43313">
    <property type="entry name" value="SHORT-CHAIN DEHYDROGENASE/REDUCTASE FAMILY 9C"/>
    <property type="match status" value="1"/>
</dbReference>
<dbReference type="GeneTree" id="ENSGT00940000159716"/>
<dbReference type="InterPro" id="IPR036291">
    <property type="entry name" value="NAD(P)-bd_dom_sf"/>
</dbReference>
<dbReference type="FunCoup" id="G3PZU8">
    <property type="interactions" value="61"/>
</dbReference>
<evidence type="ECO:0000256" key="5">
    <source>
        <dbReference type="ARBA" id="ARBA00023221"/>
    </source>
</evidence>